<dbReference type="EMBL" id="FTOD01000014">
    <property type="protein sequence ID" value="SIT13406.1"/>
    <property type="molecule type" value="Genomic_DNA"/>
</dbReference>
<dbReference type="InterPro" id="IPR003749">
    <property type="entry name" value="ThiS/MoaD-like"/>
</dbReference>
<evidence type="ECO:0000313" key="2">
    <source>
        <dbReference type="Proteomes" id="UP000186795"/>
    </source>
</evidence>
<dbReference type="Gene3D" id="3.10.20.30">
    <property type="match status" value="1"/>
</dbReference>
<dbReference type="RefSeq" id="WP_009709366.1">
    <property type="nucleotide sequence ID" value="NZ_CP048103.1"/>
</dbReference>
<reference evidence="2" key="1">
    <citation type="submission" date="2017-01" db="EMBL/GenBank/DDBJ databases">
        <authorList>
            <person name="Varghese N."/>
            <person name="Submissions S."/>
        </authorList>
    </citation>
    <scope>NUCLEOTIDE SEQUENCE [LARGE SCALE GENOMIC DNA]</scope>
    <source>
        <strain evidence="2">DSM 45196</strain>
    </source>
</reference>
<dbReference type="PANTHER" id="PTHR34472:SF1">
    <property type="entry name" value="SULFUR CARRIER PROTEIN THIS"/>
    <property type="match status" value="1"/>
</dbReference>
<sequence length="67" mass="7531">MNIQLNGKQHDVPESICDVEALITHLGLSDQIVVVEKNRKILDRDQYGEVRLEEGDRLEIVQFVGGG</sequence>
<dbReference type="InterPro" id="IPR016155">
    <property type="entry name" value="Mopterin_synth/thiamin_S_b"/>
</dbReference>
<dbReference type="InterPro" id="IPR012675">
    <property type="entry name" value="Beta-grasp_dom_sf"/>
</dbReference>
<name>A0A1N7PS61_9BACL</name>
<accession>A0A1N7PS61</accession>
<dbReference type="InterPro" id="IPR010035">
    <property type="entry name" value="Thi_S"/>
</dbReference>
<dbReference type="Pfam" id="PF02597">
    <property type="entry name" value="ThiS"/>
    <property type="match status" value="1"/>
</dbReference>
<gene>
    <name evidence="1" type="ORF">SAMN05421790_11445</name>
</gene>
<keyword evidence="2" id="KW-1185">Reference proteome</keyword>
<dbReference type="NCBIfam" id="TIGR01683">
    <property type="entry name" value="thiS"/>
    <property type="match status" value="1"/>
</dbReference>
<proteinExistence type="predicted"/>
<dbReference type="AlphaFoldDB" id="A0A1N7PS61"/>
<organism evidence="1 2">
    <name type="scientific">Kroppenstedtia eburnea</name>
    <dbReference type="NCBI Taxonomy" id="714067"/>
    <lineage>
        <taxon>Bacteria</taxon>
        <taxon>Bacillati</taxon>
        <taxon>Bacillota</taxon>
        <taxon>Bacilli</taxon>
        <taxon>Bacillales</taxon>
        <taxon>Thermoactinomycetaceae</taxon>
        <taxon>Kroppenstedtia</taxon>
    </lineage>
</organism>
<dbReference type="PANTHER" id="PTHR34472">
    <property type="entry name" value="SULFUR CARRIER PROTEIN THIS"/>
    <property type="match status" value="1"/>
</dbReference>
<dbReference type="Proteomes" id="UP000186795">
    <property type="component" value="Unassembled WGS sequence"/>
</dbReference>
<dbReference type="SUPFAM" id="SSF54285">
    <property type="entry name" value="MoaD/ThiS"/>
    <property type="match status" value="1"/>
</dbReference>
<evidence type="ECO:0000313" key="1">
    <source>
        <dbReference type="EMBL" id="SIT13406.1"/>
    </source>
</evidence>
<dbReference type="OrthoDB" id="9798559at2"/>
<protein>
    <submittedName>
        <fullName evidence="1">Sulfur carrier protein</fullName>
    </submittedName>
</protein>
<dbReference type="CDD" id="cd00565">
    <property type="entry name" value="Ubl_ThiS"/>
    <property type="match status" value="1"/>
</dbReference>